<dbReference type="GO" id="GO:0016811">
    <property type="term" value="F:hydrolase activity, acting on carbon-nitrogen (but not peptide) bonds, in linear amides"/>
    <property type="evidence" value="ECO:0007669"/>
    <property type="project" value="InterPro"/>
</dbReference>
<dbReference type="Gene3D" id="3.30.1490.130">
    <property type="entry name" value="D-aminoacylase. Domain 3"/>
    <property type="match status" value="1"/>
</dbReference>
<dbReference type="CDD" id="cd01297">
    <property type="entry name" value="D-aminoacylase"/>
    <property type="match status" value="1"/>
</dbReference>
<dbReference type="Pfam" id="PF07969">
    <property type="entry name" value="Amidohydro_3"/>
    <property type="match status" value="1"/>
</dbReference>
<feature type="domain" description="Amidohydrolase 3" evidence="1">
    <location>
        <begin position="45"/>
        <end position="498"/>
    </location>
</feature>
<dbReference type="InterPro" id="IPR013108">
    <property type="entry name" value="Amidohydro_3"/>
</dbReference>
<reference evidence="2" key="1">
    <citation type="submission" date="2020-05" db="EMBL/GenBank/DDBJ databases">
        <authorList>
            <person name="Chiriac C."/>
            <person name="Salcher M."/>
            <person name="Ghai R."/>
            <person name="Kavagutti S V."/>
        </authorList>
    </citation>
    <scope>NUCLEOTIDE SEQUENCE</scope>
</reference>
<evidence type="ECO:0000313" key="2">
    <source>
        <dbReference type="EMBL" id="CAB4705440.1"/>
    </source>
</evidence>
<sequence>MTDVLIKNGTIVDGTGAAAFVGDVAIENGRIVDVGTLDGSDAELVIDATGRYISPGFVDPHSHSDFTLLTNPNCESTIRQGVTTEVVGNCGWTYAPVSVHSKAAIEGRLRTFAYPGPVEWESFADHLDFIRNVGHSVNLAWFVGHNTVRFAAGVRERIATEEQMRAMENYVAEAMDAGALGLSTGLEFAPGRESPTDEVVRLNKVVGRYKGHYTSHIRNRDQFLQESIEEFLTIIRDGGTSGEISHLNVRNRTGAAPGAWQRAVDTMQHAREVEGLDVLADTTPFNDGLGAMVGILPPWVGADGWQEAQKRLRDPSLREKLKHECDRYWRFIHAGEWHRVRLQASPQYPGLDGKSFPEIAELMGKSEWDAFFDIIADAGAGMDALLMIGELFTDDHLKEMISHPMLSLGVDGFTAALDVGLDNVAAHPVCYAGHVHYLTHHVRELGTLPLEEAIYKMTLMPARHFRLNDRGALAKGYAADLLIFDYERLADGSTLLDPLHYVQGVDDVFVNGTHVVANGEHTGARPGVHLART</sequence>
<organism evidence="2">
    <name type="scientific">freshwater metagenome</name>
    <dbReference type="NCBI Taxonomy" id="449393"/>
    <lineage>
        <taxon>unclassified sequences</taxon>
        <taxon>metagenomes</taxon>
        <taxon>ecological metagenomes</taxon>
    </lineage>
</organism>
<gene>
    <name evidence="2" type="ORF">UFOPK2399_01632</name>
</gene>
<dbReference type="InterPro" id="IPR050378">
    <property type="entry name" value="Metallo-dep_Hydrolases_sf"/>
</dbReference>
<dbReference type="EMBL" id="CAEZXP010000006">
    <property type="protein sequence ID" value="CAB4705440.1"/>
    <property type="molecule type" value="Genomic_DNA"/>
</dbReference>
<dbReference type="InterPro" id="IPR032466">
    <property type="entry name" value="Metal_Hydrolase"/>
</dbReference>
<dbReference type="PANTHER" id="PTHR11647:SF1">
    <property type="entry name" value="COLLAPSIN RESPONSE MEDIATOR PROTEIN"/>
    <property type="match status" value="1"/>
</dbReference>
<dbReference type="Gene3D" id="2.30.40.10">
    <property type="entry name" value="Urease, subunit C, domain 1"/>
    <property type="match status" value="1"/>
</dbReference>
<dbReference type="AlphaFoldDB" id="A0A6J6Q0Y7"/>
<dbReference type="InterPro" id="IPR023100">
    <property type="entry name" value="D-aminoacylase_insert_dom_sf"/>
</dbReference>
<proteinExistence type="predicted"/>
<dbReference type="SUPFAM" id="SSF51556">
    <property type="entry name" value="Metallo-dependent hydrolases"/>
    <property type="match status" value="1"/>
</dbReference>
<dbReference type="GO" id="GO:0016812">
    <property type="term" value="F:hydrolase activity, acting on carbon-nitrogen (but not peptide) bonds, in cyclic amides"/>
    <property type="evidence" value="ECO:0007669"/>
    <property type="project" value="TreeGrafter"/>
</dbReference>
<protein>
    <submittedName>
        <fullName evidence="2">Unannotated protein</fullName>
    </submittedName>
</protein>
<evidence type="ECO:0000259" key="1">
    <source>
        <dbReference type="Pfam" id="PF07969"/>
    </source>
</evidence>
<name>A0A6J6Q0Y7_9ZZZZ</name>
<dbReference type="SUPFAM" id="SSF51338">
    <property type="entry name" value="Composite domain of metallo-dependent hydrolases"/>
    <property type="match status" value="1"/>
</dbReference>
<accession>A0A6J6Q0Y7</accession>
<dbReference type="PANTHER" id="PTHR11647">
    <property type="entry name" value="HYDRANTOINASE/DIHYDROPYRIMIDINASE FAMILY MEMBER"/>
    <property type="match status" value="1"/>
</dbReference>
<dbReference type="GO" id="GO:0005829">
    <property type="term" value="C:cytosol"/>
    <property type="evidence" value="ECO:0007669"/>
    <property type="project" value="TreeGrafter"/>
</dbReference>
<dbReference type="Gene3D" id="3.20.20.140">
    <property type="entry name" value="Metal-dependent hydrolases"/>
    <property type="match status" value="1"/>
</dbReference>
<dbReference type="InterPro" id="IPR011059">
    <property type="entry name" value="Metal-dep_hydrolase_composite"/>
</dbReference>